<keyword evidence="2" id="KW-0479">Metal-binding</keyword>
<dbReference type="EMBL" id="JAPQKL010000003">
    <property type="protein sequence ID" value="KAJ5138559.1"/>
    <property type="molecule type" value="Genomic_DNA"/>
</dbReference>
<dbReference type="GeneID" id="81403321"/>
<sequence length="404" mass="43556">MALWILRFGLARLSMNFLRTAIRRYSVMSSIESLKLSECSPFTNVVVSSMRKLYPEALADKSFDNTGLLLEAPYDKSRPNKNSVLLAIDLTTAVANEAIANRNSIIVAYHPIIFRGLKSLTLADTQQRSLLRLAQHGISVYSPHTAVDTVPNGMADWLCDVVTGVFTSTKPTSTPPIPSCTSTMYSAPTYPDSATLSLAPVNSTQRETPQHTRSTIHPSPSIPEGFESAGAGRLISFSERQPLTSLIDNIAAGIGLPGGIPIAIPQGKSVDDISILTVGMCPGSGSSVLMKGELPDLLLTGEMSHHEALAATEQGSVVISLSHTNSERGYLRAVMQPLLLAHIREDWERALKESEEAIGELDMSDGKPSAGVLDLKDLKELGEVDVSVSDADRDPYGIMIWRGN</sequence>
<reference evidence="3" key="1">
    <citation type="submission" date="2022-11" db="EMBL/GenBank/DDBJ databases">
        <authorList>
            <person name="Petersen C."/>
        </authorList>
    </citation>
    <scope>NUCLEOTIDE SEQUENCE</scope>
    <source>
        <strain evidence="3">IBT 22155</strain>
    </source>
</reference>
<feature type="binding site" evidence="2">
    <location>
        <position position="110"/>
    </location>
    <ligand>
        <name>a divalent metal cation</name>
        <dbReference type="ChEBI" id="CHEBI:60240"/>
        <label>1</label>
    </ligand>
</feature>
<reference evidence="3" key="2">
    <citation type="journal article" date="2023" name="IMA Fungus">
        <title>Comparative genomic study of the Penicillium genus elucidates a diverse pangenome and 15 lateral gene transfer events.</title>
        <authorList>
            <person name="Petersen C."/>
            <person name="Sorensen T."/>
            <person name="Nielsen M.R."/>
            <person name="Sondergaard T.E."/>
            <person name="Sorensen J.L."/>
            <person name="Fitzpatrick D.A."/>
            <person name="Frisvad J.C."/>
            <person name="Nielsen K.L."/>
        </authorList>
    </citation>
    <scope>NUCLEOTIDE SEQUENCE</scope>
    <source>
        <strain evidence="3">IBT 22155</strain>
    </source>
</reference>
<dbReference type="Gene3D" id="3.40.1390.30">
    <property type="entry name" value="NIF3 (NGG1p interacting factor 3)-like"/>
    <property type="match status" value="2"/>
</dbReference>
<feature type="binding site" evidence="2">
    <location>
        <position position="327"/>
    </location>
    <ligand>
        <name>a divalent metal cation</name>
        <dbReference type="ChEBI" id="CHEBI:60240"/>
        <label>1</label>
    </ligand>
</feature>
<dbReference type="Pfam" id="PF01784">
    <property type="entry name" value="DUF34_NIF3"/>
    <property type="match status" value="1"/>
</dbReference>
<dbReference type="RefSeq" id="XP_056523208.1">
    <property type="nucleotide sequence ID" value="XM_056664151.1"/>
</dbReference>
<dbReference type="GO" id="GO:0046872">
    <property type="term" value="F:metal ion binding"/>
    <property type="evidence" value="ECO:0007669"/>
    <property type="project" value="UniProtKB-KW"/>
</dbReference>
<feature type="binding site" evidence="2">
    <location>
        <position position="148"/>
    </location>
    <ligand>
        <name>a divalent metal cation</name>
        <dbReference type="ChEBI" id="CHEBI:60240"/>
        <label>1</label>
    </ligand>
</feature>
<dbReference type="SUPFAM" id="SSF102705">
    <property type="entry name" value="NIF3 (NGG1p interacting factor 3)-like"/>
    <property type="match status" value="1"/>
</dbReference>
<evidence type="ECO:0000256" key="1">
    <source>
        <dbReference type="ARBA" id="ARBA00006964"/>
    </source>
</evidence>
<gene>
    <name evidence="3" type="ORF">N7515_003407</name>
</gene>
<evidence type="ECO:0000256" key="2">
    <source>
        <dbReference type="PIRSR" id="PIRSR602678-1"/>
    </source>
</evidence>
<dbReference type="AlphaFoldDB" id="A0A9W9H5Y1"/>
<evidence type="ECO:0000313" key="4">
    <source>
        <dbReference type="Proteomes" id="UP001149079"/>
    </source>
</evidence>
<protein>
    <recommendedName>
        <fullName evidence="5">NGG1 interacting factor Nif3</fullName>
    </recommendedName>
</protein>
<proteinExistence type="inferred from homology"/>
<name>A0A9W9H5Y1_9EURO</name>
<dbReference type="GO" id="GO:0005739">
    <property type="term" value="C:mitochondrion"/>
    <property type="evidence" value="ECO:0007669"/>
    <property type="project" value="TreeGrafter"/>
</dbReference>
<comment type="similarity">
    <text evidence="1">Belongs to the GTP cyclohydrolase I type 2/NIF3 family.</text>
</comment>
<evidence type="ECO:0008006" key="5">
    <source>
        <dbReference type="Google" id="ProtNLM"/>
    </source>
</evidence>
<dbReference type="InterPro" id="IPR002678">
    <property type="entry name" value="DUF34/NIF3"/>
</dbReference>
<dbReference type="InterPro" id="IPR036069">
    <property type="entry name" value="DUF34/NIF3_sf"/>
</dbReference>
<keyword evidence="4" id="KW-1185">Reference proteome</keyword>
<dbReference type="Proteomes" id="UP001149079">
    <property type="component" value="Unassembled WGS sequence"/>
</dbReference>
<dbReference type="FunFam" id="3.40.1390.30:FF:000001">
    <property type="entry name" value="GTP cyclohydrolase 1 type 2"/>
    <property type="match status" value="1"/>
</dbReference>
<dbReference type="PANTHER" id="PTHR13799:SF13">
    <property type="entry name" value="NIF3-LIKE PROTEIN 1"/>
    <property type="match status" value="1"/>
</dbReference>
<comment type="caution">
    <text evidence="3">The sequence shown here is derived from an EMBL/GenBank/DDBJ whole genome shotgun (WGS) entry which is preliminary data.</text>
</comment>
<evidence type="ECO:0000313" key="3">
    <source>
        <dbReference type="EMBL" id="KAJ5138559.1"/>
    </source>
</evidence>
<dbReference type="FunFam" id="3.40.1390.30:FF:000008">
    <property type="entry name" value="NGG1 interacting factor Nif3"/>
    <property type="match status" value="1"/>
</dbReference>
<accession>A0A9W9H5Y1</accession>
<feature type="binding site" evidence="2">
    <location>
        <position position="323"/>
    </location>
    <ligand>
        <name>a divalent metal cation</name>
        <dbReference type="ChEBI" id="CHEBI:60240"/>
        <label>1</label>
    </ligand>
</feature>
<dbReference type="OrthoDB" id="3345469at2759"/>
<dbReference type="PANTHER" id="PTHR13799">
    <property type="entry name" value="NGG1 INTERACTING FACTOR 3"/>
    <property type="match status" value="1"/>
</dbReference>
<organism evidence="3 4">
    <name type="scientific">Penicillium bovifimosum</name>
    <dbReference type="NCBI Taxonomy" id="126998"/>
    <lineage>
        <taxon>Eukaryota</taxon>
        <taxon>Fungi</taxon>
        <taxon>Dikarya</taxon>
        <taxon>Ascomycota</taxon>
        <taxon>Pezizomycotina</taxon>
        <taxon>Eurotiomycetes</taxon>
        <taxon>Eurotiomycetidae</taxon>
        <taxon>Eurotiales</taxon>
        <taxon>Aspergillaceae</taxon>
        <taxon>Penicillium</taxon>
    </lineage>
</organism>